<dbReference type="Proteomes" id="UP000094472">
    <property type="component" value="Unassembled WGS sequence"/>
</dbReference>
<dbReference type="Pfam" id="PF02446">
    <property type="entry name" value="Glyco_hydro_77"/>
    <property type="match status" value="1"/>
</dbReference>
<name>A0A1E3VT18_9HYPH</name>
<keyword evidence="6" id="KW-0808">Transferase</keyword>
<sequence length="149" mass="15854">MPDRLDELAERFGIAEGYISEKGNWITTPAATKAKVLEAMGVPVGAGAGDAAMPEPPPADDVASLSASAFWPPFLVDQRSWGLSVQAYALRSSRNWGIGDFEDLARLAEYAASLGADFIGVSRCTRCSWPTPRASAPIAPRPAIFSIRS</sequence>
<reference evidence="10 11" key="1">
    <citation type="journal article" date="2016" name="Environ. Microbiol.">
        <title>New Methyloceanibacter diversity from North Sea sediments includes methanotroph containing solely the soluble methane monooxygenase.</title>
        <authorList>
            <person name="Vekeman B."/>
            <person name="Kerckhof F.M."/>
            <person name="Cremers G."/>
            <person name="de Vos P."/>
            <person name="Vandamme P."/>
            <person name="Boon N."/>
            <person name="Op den Camp H.J."/>
            <person name="Heylen K."/>
        </authorList>
    </citation>
    <scope>NUCLEOTIDE SEQUENCE [LARGE SCALE GENOMIC DNA]</scope>
    <source>
        <strain evidence="10 11">R-67175</strain>
    </source>
</reference>
<evidence type="ECO:0000256" key="5">
    <source>
        <dbReference type="ARBA" id="ARBA00022676"/>
    </source>
</evidence>
<evidence type="ECO:0000256" key="7">
    <source>
        <dbReference type="ARBA" id="ARBA00023277"/>
    </source>
</evidence>
<evidence type="ECO:0000313" key="11">
    <source>
        <dbReference type="Proteomes" id="UP000094472"/>
    </source>
</evidence>
<dbReference type="STRING" id="1774969.AUC69_15115"/>
<comment type="catalytic activity">
    <reaction evidence="1">
        <text>Transfers a segment of a (1-&gt;4)-alpha-D-glucan to a new position in an acceptor, which may be glucose or a (1-&gt;4)-alpha-D-glucan.</text>
        <dbReference type="EC" id="2.4.1.25"/>
    </reaction>
</comment>
<evidence type="ECO:0000256" key="8">
    <source>
        <dbReference type="ARBA" id="ARBA00031423"/>
    </source>
</evidence>
<evidence type="ECO:0000256" key="4">
    <source>
        <dbReference type="ARBA" id="ARBA00020295"/>
    </source>
</evidence>
<dbReference type="EC" id="2.4.1.25" evidence="3"/>
<evidence type="ECO:0000313" key="10">
    <source>
        <dbReference type="EMBL" id="ODR96106.1"/>
    </source>
</evidence>
<dbReference type="SUPFAM" id="SSF51445">
    <property type="entry name" value="(Trans)glycosidases"/>
    <property type="match status" value="1"/>
</dbReference>
<evidence type="ECO:0000256" key="6">
    <source>
        <dbReference type="ARBA" id="ARBA00022679"/>
    </source>
</evidence>
<dbReference type="InterPro" id="IPR003385">
    <property type="entry name" value="Glyco_hydro_77"/>
</dbReference>
<gene>
    <name evidence="10" type="ORF">AUC69_15115</name>
</gene>
<accession>A0A1E3VT18</accession>
<evidence type="ECO:0000256" key="1">
    <source>
        <dbReference type="ARBA" id="ARBA00000439"/>
    </source>
</evidence>
<protein>
    <recommendedName>
        <fullName evidence="4">4-alpha-glucanotransferase</fullName>
        <ecNumber evidence="3">2.4.1.25</ecNumber>
    </recommendedName>
    <alternativeName>
        <fullName evidence="8">Amylomaltase</fullName>
    </alternativeName>
    <alternativeName>
        <fullName evidence="9">Disproportionating enzyme</fullName>
    </alternativeName>
</protein>
<dbReference type="RefSeq" id="WP_141700768.1">
    <property type="nucleotide sequence ID" value="NZ_LPWF01000030.1"/>
</dbReference>
<evidence type="ECO:0000256" key="3">
    <source>
        <dbReference type="ARBA" id="ARBA00012560"/>
    </source>
</evidence>
<keyword evidence="11" id="KW-1185">Reference proteome</keyword>
<keyword evidence="5" id="KW-0328">Glycosyltransferase</keyword>
<dbReference type="AlphaFoldDB" id="A0A1E3VT18"/>
<dbReference type="OrthoDB" id="9763489at2"/>
<comment type="caution">
    <text evidence="10">The sequence shown here is derived from an EMBL/GenBank/DDBJ whole genome shotgun (WGS) entry which is preliminary data.</text>
</comment>
<proteinExistence type="inferred from homology"/>
<comment type="similarity">
    <text evidence="2">Belongs to the disproportionating enzyme family.</text>
</comment>
<organism evidence="10 11">
    <name type="scientific">Methyloceanibacter superfactus</name>
    <dbReference type="NCBI Taxonomy" id="1774969"/>
    <lineage>
        <taxon>Bacteria</taxon>
        <taxon>Pseudomonadati</taxon>
        <taxon>Pseudomonadota</taxon>
        <taxon>Alphaproteobacteria</taxon>
        <taxon>Hyphomicrobiales</taxon>
        <taxon>Hyphomicrobiaceae</taxon>
        <taxon>Methyloceanibacter</taxon>
    </lineage>
</organism>
<evidence type="ECO:0000256" key="9">
    <source>
        <dbReference type="ARBA" id="ARBA00031501"/>
    </source>
</evidence>
<dbReference type="EMBL" id="LPWF01000030">
    <property type="protein sequence ID" value="ODR96106.1"/>
    <property type="molecule type" value="Genomic_DNA"/>
</dbReference>
<dbReference type="InterPro" id="IPR017853">
    <property type="entry name" value="GH"/>
</dbReference>
<keyword evidence="7" id="KW-0119">Carbohydrate metabolism</keyword>
<dbReference type="Gene3D" id="3.20.20.80">
    <property type="entry name" value="Glycosidases"/>
    <property type="match status" value="1"/>
</dbReference>
<evidence type="ECO:0000256" key="2">
    <source>
        <dbReference type="ARBA" id="ARBA00005684"/>
    </source>
</evidence>